<proteinExistence type="predicted"/>
<sequence>MSTTCRRFPVSLRLPQAAFNVLEARSHAKKQTVDSLAVQIILQALLEDGDVWICQACGHVLSDRIPATPDPETNRSICPACVQNASANPVPE</sequence>
<dbReference type="EMBL" id="VRYY01000011">
    <property type="protein sequence ID" value="MBG3875555.1"/>
    <property type="molecule type" value="Genomic_DNA"/>
</dbReference>
<comment type="caution">
    <text evidence="1">The sequence shown here is derived from an EMBL/GenBank/DDBJ whole genome shotgun (WGS) entry which is preliminary data.</text>
</comment>
<dbReference type="SUPFAM" id="SSF57802">
    <property type="entry name" value="Rubredoxin-like"/>
    <property type="match status" value="1"/>
</dbReference>
<name>A0ABS0J019_9BACT</name>
<reference evidence="1 2" key="1">
    <citation type="submission" date="2019-08" db="EMBL/GenBank/DDBJ databases">
        <authorList>
            <person name="Luo N."/>
        </authorList>
    </citation>
    <scope>NUCLEOTIDE SEQUENCE [LARGE SCALE GENOMIC DNA]</scope>
    <source>
        <strain evidence="1 2">NCIMB 9442</strain>
    </source>
</reference>
<dbReference type="Proteomes" id="UP001194469">
    <property type="component" value="Unassembled WGS sequence"/>
</dbReference>
<evidence type="ECO:0008006" key="3">
    <source>
        <dbReference type="Google" id="ProtNLM"/>
    </source>
</evidence>
<organism evidence="1 2">
    <name type="scientific">Nitratidesulfovibrio oxamicus</name>
    <dbReference type="NCBI Taxonomy" id="32016"/>
    <lineage>
        <taxon>Bacteria</taxon>
        <taxon>Pseudomonadati</taxon>
        <taxon>Thermodesulfobacteriota</taxon>
        <taxon>Desulfovibrionia</taxon>
        <taxon>Desulfovibrionales</taxon>
        <taxon>Desulfovibrionaceae</taxon>
        <taxon>Nitratidesulfovibrio</taxon>
    </lineage>
</organism>
<accession>A0ABS0J019</accession>
<dbReference type="RefSeq" id="WP_196607837.1">
    <property type="nucleotide sequence ID" value="NZ_VRYY01000011.1"/>
</dbReference>
<evidence type="ECO:0000313" key="2">
    <source>
        <dbReference type="Proteomes" id="UP001194469"/>
    </source>
</evidence>
<evidence type="ECO:0000313" key="1">
    <source>
        <dbReference type="EMBL" id="MBG3875555.1"/>
    </source>
</evidence>
<gene>
    <name evidence="1" type="ORF">FVW20_00560</name>
</gene>
<keyword evidence="2" id="KW-1185">Reference proteome</keyword>
<protein>
    <recommendedName>
        <fullName evidence="3">DksA C4-type domain-containing protein</fullName>
    </recommendedName>
</protein>